<evidence type="ECO:0000256" key="4">
    <source>
        <dbReference type="ARBA" id="ARBA00022475"/>
    </source>
</evidence>
<keyword evidence="4 8" id="KW-1003">Cell membrane</keyword>
<organism evidence="10 11">
    <name type="scientific">Lentilactobacillus kisonensis F0435</name>
    <dbReference type="NCBI Taxonomy" id="797516"/>
    <lineage>
        <taxon>Bacteria</taxon>
        <taxon>Bacillati</taxon>
        <taxon>Bacillota</taxon>
        <taxon>Bacilli</taxon>
        <taxon>Lactobacillales</taxon>
        <taxon>Lactobacillaceae</taxon>
        <taxon>Lentilactobacillus</taxon>
    </lineage>
</organism>
<evidence type="ECO:0000256" key="2">
    <source>
        <dbReference type="ARBA" id="ARBA00010692"/>
    </source>
</evidence>
<dbReference type="EMBL" id="AGRJ01000063">
    <property type="protein sequence ID" value="EHO53423.1"/>
    <property type="molecule type" value="Genomic_DNA"/>
</dbReference>
<comment type="caution">
    <text evidence="10">The sequence shown here is derived from an EMBL/GenBank/DDBJ whole genome shotgun (WGS) entry which is preliminary data.</text>
</comment>
<keyword evidence="5 9" id="KW-0812">Transmembrane</keyword>
<evidence type="ECO:0000256" key="3">
    <source>
        <dbReference type="ARBA" id="ARBA00022448"/>
    </source>
</evidence>
<dbReference type="PANTHER" id="PTHR34295:SF4">
    <property type="entry name" value="BIOTIN TRANSPORTER BIOY-RELATED"/>
    <property type="match status" value="1"/>
</dbReference>
<dbReference type="PIRSF" id="PIRSF016661">
    <property type="entry name" value="BioY"/>
    <property type="match status" value="1"/>
</dbReference>
<feature type="transmembrane region" description="Helical" evidence="9">
    <location>
        <begin position="122"/>
        <end position="143"/>
    </location>
</feature>
<evidence type="ECO:0000256" key="7">
    <source>
        <dbReference type="ARBA" id="ARBA00023136"/>
    </source>
</evidence>
<comment type="similarity">
    <text evidence="2 8">Belongs to the BioY family.</text>
</comment>
<dbReference type="AlphaFoldDB" id="H1LD74"/>
<keyword evidence="7 8" id="KW-0472">Membrane</keyword>
<evidence type="ECO:0000313" key="11">
    <source>
        <dbReference type="Proteomes" id="UP000005025"/>
    </source>
</evidence>
<dbReference type="Proteomes" id="UP000005025">
    <property type="component" value="Unassembled WGS sequence"/>
</dbReference>
<accession>H1LD74</accession>
<dbReference type="STRING" id="797516.HMPREF9104_00538"/>
<dbReference type="GO" id="GO:0005886">
    <property type="term" value="C:plasma membrane"/>
    <property type="evidence" value="ECO:0007669"/>
    <property type="project" value="UniProtKB-SubCell"/>
</dbReference>
<reference evidence="10 11" key="1">
    <citation type="submission" date="2011-09" db="EMBL/GenBank/DDBJ databases">
        <authorList>
            <person name="Weinstock G."/>
            <person name="Sodergren E."/>
            <person name="Clifton S."/>
            <person name="Fulton L."/>
            <person name="Fulton B."/>
            <person name="Courtney L."/>
            <person name="Fronick C."/>
            <person name="Harrison M."/>
            <person name="Strong C."/>
            <person name="Farmer C."/>
            <person name="Delahaunty K."/>
            <person name="Markovic C."/>
            <person name="Hall O."/>
            <person name="Minx P."/>
            <person name="Tomlinson C."/>
            <person name="Mitreva M."/>
            <person name="Hou S."/>
            <person name="Chen J."/>
            <person name="Wollam A."/>
            <person name="Pepin K.H."/>
            <person name="Johnson M."/>
            <person name="Bhonagiri V."/>
            <person name="Zhang X."/>
            <person name="Suruliraj S."/>
            <person name="Warren W."/>
            <person name="Chinwalla A."/>
            <person name="Mardis E.R."/>
            <person name="Wilson R.K."/>
        </authorList>
    </citation>
    <scope>NUCLEOTIDE SEQUENCE [LARGE SCALE GENOMIC DNA]</scope>
    <source>
        <strain evidence="10 11">F0435</strain>
    </source>
</reference>
<dbReference type="Pfam" id="PF02632">
    <property type="entry name" value="BioY"/>
    <property type="match status" value="1"/>
</dbReference>
<proteinExistence type="inferred from homology"/>
<dbReference type="InterPro" id="IPR003784">
    <property type="entry name" value="BioY"/>
</dbReference>
<dbReference type="PANTHER" id="PTHR34295">
    <property type="entry name" value="BIOTIN TRANSPORTER BIOY"/>
    <property type="match status" value="1"/>
</dbReference>
<keyword evidence="6 9" id="KW-1133">Transmembrane helix</keyword>
<evidence type="ECO:0000256" key="5">
    <source>
        <dbReference type="ARBA" id="ARBA00022692"/>
    </source>
</evidence>
<evidence type="ECO:0000256" key="9">
    <source>
        <dbReference type="SAM" id="Phobius"/>
    </source>
</evidence>
<dbReference type="GO" id="GO:0015225">
    <property type="term" value="F:biotin transmembrane transporter activity"/>
    <property type="evidence" value="ECO:0007669"/>
    <property type="project" value="UniProtKB-UniRule"/>
</dbReference>
<gene>
    <name evidence="10" type="ORF">HMPREF9104_00538</name>
</gene>
<feature type="transmembrane region" description="Helical" evidence="9">
    <location>
        <begin position="62"/>
        <end position="81"/>
    </location>
</feature>
<evidence type="ECO:0000256" key="6">
    <source>
        <dbReference type="ARBA" id="ARBA00022989"/>
    </source>
</evidence>
<evidence type="ECO:0000256" key="8">
    <source>
        <dbReference type="PIRNR" id="PIRNR016661"/>
    </source>
</evidence>
<name>H1LD74_9LACO</name>
<feature type="transmembrane region" description="Helical" evidence="9">
    <location>
        <begin position="12"/>
        <end position="29"/>
    </location>
</feature>
<keyword evidence="3 8" id="KW-0813">Transport</keyword>
<protein>
    <recommendedName>
        <fullName evidence="8">Biotin transporter</fullName>
    </recommendedName>
</protein>
<sequence>MDIQGVLMKTREIVQTALITAVIIILGIIPPLPLGFIPVPIVMQNLGIMLAAVILGPKKGTLSILVFLLLALIGFPVLSGGQAGPAVFIGPTGGYLLGWLLTPGMMGYSLSMPFVNRRWSRLAMMWVVGVLAVDVIGSLWLWLVTPISLVGALLSNLAFIPGDTLKVVAAYLVAVRMRTWDGETTRL</sequence>
<evidence type="ECO:0000256" key="1">
    <source>
        <dbReference type="ARBA" id="ARBA00004651"/>
    </source>
</evidence>
<dbReference type="PATRIC" id="fig|797516.3.peg.484"/>
<dbReference type="Gene3D" id="1.10.1760.20">
    <property type="match status" value="1"/>
</dbReference>
<feature type="transmembrane region" description="Helical" evidence="9">
    <location>
        <begin position="35"/>
        <end position="55"/>
    </location>
</feature>
<feature type="transmembrane region" description="Helical" evidence="9">
    <location>
        <begin position="87"/>
        <end position="110"/>
    </location>
</feature>
<feature type="transmembrane region" description="Helical" evidence="9">
    <location>
        <begin position="149"/>
        <end position="174"/>
    </location>
</feature>
<evidence type="ECO:0000313" key="10">
    <source>
        <dbReference type="EMBL" id="EHO53423.1"/>
    </source>
</evidence>
<dbReference type="HOGENOM" id="CLU_077931_0_1_9"/>
<comment type="subcellular location">
    <subcellularLocation>
        <location evidence="1 8">Cell membrane</location>
        <topology evidence="1 8">Multi-pass membrane protein</topology>
    </subcellularLocation>
</comment>